<dbReference type="InterPro" id="IPR007110">
    <property type="entry name" value="Ig-like_dom"/>
</dbReference>
<feature type="domain" description="Ig-like" evidence="5">
    <location>
        <begin position="963"/>
        <end position="1047"/>
    </location>
</feature>
<dbReference type="Gene3D" id="2.60.40.10">
    <property type="entry name" value="Immunoglobulins"/>
    <property type="match status" value="7"/>
</dbReference>
<accession>A0A979FII5</accession>
<dbReference type="InterPro" id="IPR003599">
    <property type="entry name" value="Ig_sub"/>
</dbReference>
<feature type="domain" description="Fibronectin type-III" evidence="6">
    <location>
        <begin position="1260"/>
        <end position="1350"/>
    </location>
</feature>
<dbReference type="PANTHER" id="PTHR13817:SF155">
    <property type="entry name" value="IG-LIKE AND FIBRONECTIN TYPE-III DOMAIN-CONTAINING PROTEIN C25G4.10"/>
    <property type="match status" value="1"/>
</dbReference>
<evidence type="ECO:0000256" key="1">
    <source>
        <dbReference type="ARBA" id="ARBA00022737"/>
    </source>
</evidence>
<dbReference type="InterPro" id="IPR003598">
    <property type="entry name" value="Ig_sub2"/>
</dbReference>
<name>A0A979FII5_HYAAZ</name>
<dbReference type="PROSITE" id="PS50835">
    <property type="entry name" value="IG_LIKE"/>
    <property type="match status" value="2"/>
</dbReference>
<evidence type="ECO:0000313" key="8">
    <source>
        <dbReference type="RefSeq" id="XP_047736789.1"/>
    </source>
</evidence>
<evidence type="ECO:0000256" key="3">
    <source>
        <dbReference type="SAM" id="Phobius"/>
    </source>
</evidence>
<dbReference type="OMA" id="CCAAQNV"/>
<dbReference type="SMART" id="SM00409">
    <property type="entry name" value="IG"/>
    <property type="match status" value="2"/>
</dbReference>
<dbReference type="InterPro" id="IPR003961">
    <property type="entry name" value="FN3_dom"/>
</dbReference>
<evidence type="ECO:0000259" key="6">
    <source>
        <dbReference type="PROSITE" id="PS50853"/>
    </source>
</evidence>
<dbReference type="InterPro" id="IPR036179">
    <property type="entry name" value="Ig-like_dom_sf"/>
</dbReference>
<dbReference type="InterPro" id="IPR036116">
    <property type="entry name" value="FN3_sf"/>
</dbReference>
<dbReference type="Pfam" id="PF01682">
    <property type="entry name" value="DB"/>
    <property type="match status" value="4"/>
</dbReference>
<evidence type="ECO:0000256" key="4">
    <source>
        <dbReference type="SAM" id="SignalP"/>
    </source>
</evidence>
<dbReference type="PANTHER" id="PTHR13817">
    <property type="entry name" value="TITIN"/>
    <property type="match status" value="1"/>
</dbReference>
<feature type="compositionally biased region" description="Polar residues" evidence="2">
    <location>
        <begin position="1474"/>
        <end position="1485"/>
    </location>
</feature>
<feature type="region of interest" description="Disordered" evidence="2">
    <location>
        <begin position="1471"/>
        <end position="1503"/>
    </location>
</feature>
<feature type="chain" id="PRO_5038068280" evidence="4">
    <location>
        <begin position="32"/>
        <end position="1503"/>
    </location>
</feature>
<keyword evidence="3" id="KW-1133">Transmembrane helix</keyword>
<keyword evidence="4" id="KW-0732">Signal</keyword>
<organism evidence="7 8">
    <name type="scientific">Hyalella azteca</name>
    <name type="common">Amphipod</name>
    <dbReference type="NCBI Taxonomy" id="294128"/>
    <lineage>
        <taxon>Eukaryota</taxon>
        <taxon>Metazoa</taxon>
        <taxon>Ecdysozoa</taxon>
        <taxon>Arthropoda</taxon>
        <taxon>Crustacea</taxon>
        <taxon>Multicrustacea</taxon>
        <taxon>Malacostraca</taxon>
        <taxon>Eumalacostraca</taxon>
        <taxon>Peracarida</taxon>
        <taxon>Amphipoda</taxon>
        <taxon>Senticaudata</taxon>
        <taxon>Talitrida</taxon>
        <taxon>Talitroidea</taxon>
        <taxon>Hyalellidae</taxon>
        <taxon>Hyalella</taxon>
    </lineage>
</organism>
<dbReference type="PROSITE" id="PS50853">
    <property type="entry name" value="FN3"/>
    <property type="match status" value="5"/>
</dbReference>
<feature type="signal peptide" evidence="4">
    <location>
        <begin position="1"/>
        <end position="31"/>
    </location>
</feature>
<keyword evidence="3" id="KW-0472">Membrane</keyword>
<dbReference type="InterPro" id="IPR050964">
    <property type="entry name" value="Striated_Muscle_Regulatory"/>
</dbReference>
<dbReference type="KEGG" id="hazt:108670148"/>
<feature type="domain" description="Ig-like" evidence="5">
    <location>
        <begin position="42"/>
        <end position="156"/>
    </location>
</feature>
<dbReference type="GeneID" id="108670148"/>
<protein>
    <submittedName>
        <fullName evidence="8">Ig-like and fibronectin type-III domain-containing protein 1</fullName>
    </submittedName>
</protein>
<sequence>MASVSRPRLRTTLVPLLVVSTITSLVQNIAALEAVGDVTLSPSIRSLVNAPTEVVEGGDALLTCIVRNIGGHTVYWSKLLDGKRTILTVDKVLLSRDSRLSVLHDGPAVDSPIIRAGGDVWVLAIKGVTTSDSGAYVCQVNSSPPVQTLFRLKVITNSTLWSRTQLRSNHNYTRCCQDAGVSDKCLGYCSIHTLLEGAVAAKEEECEPHLADVVRCMADERNHVPCCQRENVPDICQELCRGEYTVQDDFVKSHFSCSDFLQPTLMCVSEGIELLPRPPVGAVVQVMGPRSLNISWSHPRLAPSAPETYVITITPIRKFDPPEDFTAARSNMNSSASNLDHITIKRYVTRVPVNITHFVQKMLTPLTWYEIEVTSENRHGASLPPYTLRALTRPEFEPPRRPVANIKLPDVMSCCASKGITHERCLTNLCNPHNDRIAEPDMIVCAPWAQEAFSCLAGDYDHSDCCRQRGLPDVCVELCTGNVQKIDYKYFRCVDYFSDYRGCLLKGYGVLPSSPRNVRVSNIYTTSALLSWSAPVNNSDSVTSFHSYYRPIDPDRSCRGVWNDDIGDTTYKGVLSPHSPFVLQNLCPDTEYEIYIQAFNSHGASDPSSRILFKTLSESALEDRKAEYTYDLTGCCHNVLVSPGCMPLCDYNARMSHVRALTTTCVAELSRVLRCQVGGRNHGPCCQRRGVPESCQSLCTGTFIPDEVVLSKCNAYIGNIVMCLEDGVGLIPGPVSSLHITAVKAEGVTFVWEPPSEGANVTHYQVHYESVDRNSGSVGQFALNKTVNTSDTVAAIKDLDPKLLYKFFVVASNENGVSLPSSVLHLNVSNYLEQVAKGEQDPGNPVAGVPSAPHSLRMESKTATSLTILWEPPELALPIDRFQYVVHHSMVKTPNVSGSGNDNDVTSLTEGFSYNITRTSSTAIKLEDLKPNTQYVIYVTAINDMGESRPSETLLAWTDPAYPAFVETPTVHPTSLVVEGSSVTVLCIAMGSPPPTVSLYIAGILLHQDVTRHMVTVVHNITRNMTDISCYADNGYGTPMQSSVTITISRAPEVLTLPHVPRGARGAHITPCPQGRPRCSHYPMSPGGEGCVVVWDHNYCVNLINDENMAKGLFTMEVLIKSVNESDAGDFYCFARNAFGTALHTIKVVISPPLNLPPEISECCRASNMSDACLDACDFDEISFDKVLNRDQCIPEFDKLIRCAADGSDHRSCCSQRGVPETCLDWCRQEPVRDNRACLLQWAPAIFTCFDEGKDMLPGPPLNVRISSVSDLSAFVEWDVPEKNPDRVELYRVFWRVLGQRVAQKQDTSGTGLEVTGMRPGLTYELAVKAGNHKGTSVLTPTIVYRHGASYVSSASTHDATGVGVALGIAVAVLTLLLVVVGAVWWMWRRRNLLRGKITSSASQMGIAFENPSYIKEQNGDTVQIAETPNGSLNGTIASELNRSSNGSSNHAPVNGTSTIGLNGGITSGGGVWSTHQEPAVNPNTPGFEEDLKNNRKYSRFNS</sequence>
<feature type="domain" description="Fibronectin type-III" evidence="6">
    <location>
        <begin position="852"/>
        <end position="961"/>
    </location>
</feature>
<reference evidence="8" key="1">
    <citation type="submission" date="2025-08" db="UniProtKB">
        <authorList>
            <consortium name="RefSeq"/>
        </authorList>
    </citation>
    <scope>IDENTIFICATION</scope>
    <source>
        <tissue evidence="8">Whole organism</tissue>
    </source>
</reference>
<dbReference type="SMART" id="SM00060">
    <property type="entry name" value="FN3"/>
    <property type="match status" value="5"/>
</dbReference>
<feature type="domain" description="Fibronectin type-III" evidence="6">
    <location>
        <begin position="278"/>
        <end position="395"/>
    </location>
</feature>
<keyword evidence="3" id="KW-0812">Transmembrane</keyword>
<dbReference type="RefSeq" id="XP_047736789.1">
    <property type="nucleotide sequence ID" value="XM_047880833.1"/>
</dbReference>
<dbReference type="SUPFAM" id="SSF48726">
    <property type="entry name" value="Immunoglobulin"/>
    <property type="match status" value="2"/>
</dbReference>
<keyword evidence="7" id="KW-1185">Reference proteome</keyword>
<feature type="domain" description="Fibronectin type-III" evidence="6">
    <location>
        <begin position="514"/>
        <end position="618"/>
    </location>
</feature>
<dbReference type="Proteomes" id="UP000694843">
    <property type="component" value="Unplaced"/>
</dbReference>
<gene>
    <name evidence="8" type="primary">LOC108670148</name>
</gene>
<dbReference type="InterPro" id="IPR002602">
    <property type="entry name" value="DB"/>
</dbReference>
<evidence type="ECO:0000259" key="5">
    <source>
        <dbReference type="PROSITE" id="PS50835"/>
    </source>
</evidence>
<dbReference type="SUPFAM" id="SSF49265">
    <property type="entry name" value="Fibronectin type III"/>
    <property type="match status" value="3"/>
</dbReference>
<dbReference type="SMART" id="SM00408">
    <property type="entry name" value="IGc2"/>
    <property type="match status" value="2"/>
</dbReference>
<dbReference type="InterPro" id="IPR013783">
    <property type="entry name" value="Ig-like_fold"/>
</dbReference>
<feature type="transmembrane region" description="Helical" evidence="3">
    <location>
        <begin position="1363"/>
        <end position="1388"/>
    </location>
</feature>
<dbReference type="Pfam" id="PF07686">
    <property type="entry name" value="V-set"/>
    <property type="match status" value="1"/>
</dbReference>
<dbReference type="OrthoDB" id="5843172at2759"/>
<keyword evidence="1" id="KW-0677">Repeat</keyword>
<dbReference type="Pfam" id="PF00041">
    <property type="entry name" value="fn3"/>
    <property type="match status" value="4"/>
</dbReference>
<proteinExistence type="predicted"/>
<evidence type="ECO:0000256" key="2">
    <source>
        <dbReference type="SAM" id="MobiDB-lite"/>
    </source>
</evidence>
<dbReference type="InterPro" id="IPR013106">
    <property type="entry name" value="Ig_V-set"/>
</dbReference>
<feature type="domain" description="Fibronectin type-III" evidence="6">
    <location>
        <begin position="734"/>
        <end position="831"/>
    </location>
</feature>
<dbReference type="CDD" id="cd00063">
    <property type="entry name" value="FN3"/>
    <property type="match status" value="5"/>
</dbReference>
<evidence type="ECO:0000313" key="7">
    <source>
        <dbReference type="Proteomes" id="UP000694843"/>
    </source>
</evidence>